<dbReference type="InterPro" id="IPR013106">
    <property type="entry name" value="Ig_V-set"/>
</dbReference>
<dbReference type="GO" id="GO:0071222">
    <property type="term" value="P:cellular response to lipopolysaccharide"/>
    <property type="evidence" value="ECO:0007669"/>
    <property type="project" value="TreeGrafter"/>
</dbReference>
<keyword evidence="5 12" id="KW-1133">Transmembrane helix</keyword>
<feature type="domain" description="Ig-like" evidence="14">
    <location>
        <begin position="17"/>
        <end position="132"/>
    </location>
</feature>
<feature type="transmembrane region" description="Helical" evidence="12">
    <location>
        <begin position="239"/>
        <end position="260"/>
    </location>
</feature>
<dbReference type="Proteomes" id="UP001046870">
    <property type="component" value="Chromosome 6"/>
</dbReference>
<dbReference type="PROSITE" id="PS50835">
    <property type="entry name" value="IG_LIKE"/>
    <property type="match status" value="2"/>
</dbReference>
<evidence type="ECO:0000259" key="14">
    <source>
        <dbReference type="PROSITE" id="PS50835"/>
    </source>
</evidence>
<feature type="chain" id="PRO_5039702161" description="Programmed cell death 1 ligand 1" evidence="13">
    <location>
        <begin position="19"/>
        <end position="506"/>
    </location>
</feature>
<gene>
    <name evidence="16" type="ORF">MATL_G00089390</name>
</gene>
<keyword evidence="3 12" id="KW-0812">Transmembrane</keyword>
<keyword evidence="10" id="KW-0393">Immunoglobulin domain</keyword>
<keyword evidence="17" id="KW-1185">Reference proteome</keyword>
<keyword evidence="7" id="KW-1015">Disulfide bond</keyword>
<evidence type="ECO:0000256" key="7">
    <source>
        <dbReference type="ARBA" id="ARBA00023157"/>
    </source>
</evidence>
<dbReference type="PANTHER" id="PTHR25466">
    <property type="entry name" value="T-LYMPHOCYTE ACTIVATION ANTIGEN"/>
    <property type="match status" value="1"/>
</dbReference>
<dbReference type="Pfam" id="PF05729">
    <property type="entry name" value="NACHT"/>
    <property type="match status" value="1"/>
</dbReference>
<comment type="subcellular location">
    <subcellularLocation>
        <location evidence="1">Cell membrane</location>
        <topology evidence="1">Single-pass type I membrane protein</topology>
    </subcellularLocation>
</comment>
<protein>
    <recommendedName>
        <fullName evidence="18">Programmed cell death 1 ligand 1</fullName>
    </recommendedName>
</protein>
<evidence type="ECO:0000256" key="12">
    <source>
        <dbReference type="SAM" id="Phobius"/>
    </source>
</evidence>
<dbReference type="AlphaFoldDB" id="A0A9D3Q8R6"/>
<evidence type="ECO:0000256" key="9">
    <source>
        <dbReference type="ARBA" id="ARBA00023180"/>
    </source>
</evidence>
<evidence type="ECO:0000313" key="17">
    <source>
        <dbReference type="Proteomes" id="UP001046870"/>
    </source>
</evidence>
<dbReference type="InterPro" id="IPR013783">
    <property type="entry name" value="Ig-like_fold"/>
</dbReference>
<dbReference type="GO" id="GO:0042102">
    <property type="term" value="P:positive regulation of T cell proliferation"/>
    <property type="evidence" value="ECO:0007669"/>
    <property type="project" value="TreeGrafter"/>
</dbReference>
<dbReference type="Pfam" id="PF22705">
    <property type="entry name" value="C2-set_3"/>
    <property type="match status" value="1"/>
</dbReference>
<dbReference type="GO" id="GO:0042130">
    <property type="term" value="P:negative regulation of T cell proliferation"/>
    <property type="evidence" value="ECO:0007669"/>
    <property type="project" value="TreeGrafter"/>
</dbReference>
<evidence type="ECO:0000313" key="16">
    <source>
        <dbReference type="EMBL" id="KAG7477045.1"/>
    </source>
</evidence>
<evidence type="ECO:0000256" key="10">
    <source>
        <dbReference type="ARBA" id="ARBA00023319"/>
    </source>
</evidence>
<reference evidence="16" key="1">
    <citation type="submission" date="2021-01" db="EMBL/GenBank/DDBJ databases">
        <authorList>
            <person name="Zahm M."/>
            <person name="Roques C."/>
            <person name="Cabau C."/>
            <person name="Klopp C."/>
            <person name="Donnadieu C."/>
            <person name="Jouanno E."/>
            <person name="Lampietro C."/>
            <person name="Louis A."/>
            <person name="Herpin A."/>
            <person name="Echchiki A."/>
            <person name="Berthelot C."/>
            <person name="Parey E."/>
            <person name="Roest-Crollius H."/>
            <person name="Braasch I."/>
            <person name="Postlethwait J."/>
            <person name="Bobe J."/>
            <person name="Montfort J."/>
            <person name="Bouchez O."/>
            <person name="Begum T."/>
            <person name="Mejri S."/>
            <person name="Adams A."/>
            <person name="Chen W.-J."/>
            <person name="Guiguen Y."/>
        </authorList>
    </citation>
    <scope>NUCLEOTIDE SEQUENCE</scope>
    <source>
        <strain evidence="16">YG-15Mar2019-1</strain>
        <tissue evidence="16">Brain</tissue>
    </source>
</reference>
<keyword evidence="4 13" id="KW-0732">Signal</keyword>
<dbReference type="SMART" id="SM00409">
    <property type="entry name" value="IG"/>
    <property type="match status" value="1"/>
</dbReference>
<keyword evidence="2" id="KW-1003">Cell membrane</keyword>
<dbReference type="GO" id="GO:0006955">
    <property type="term" value="P:immune response"/>
    <property type="evidence" value="ECO:0007669"/>
    <property type="project" value="TreeGrafter"/>
</dbReference>
<keyword evidence="9" id="KW-0325">Glycoprotein</keyword>
<feature type="domain" description="NACHT" evidence="15">
    <location>
        <begin position="362"/>
        <end position="452"/>
    </location>
</feature>
<dbReference type="Pfam" id="PF07686">
    <property type="entry name" value="V-set"/>
    <property type="match status" value="1"/>
</dbReference>
<dbReference type="GO" id="GO:0007166">
    <property type="term" value="P:cell surface receptor signaling pathway"/>
    <property type="evidence" value="ECO:0007669"/>
    <property type="project" value="TreeGrafter"/>
</dbReference>
<dbReference type="EMBL" id="JAFDVH010000006">
    <property type="protein sequence ID" value="KAG7477045.1"/>
    <property type="molecule type" value="Genomic_DNA"/>
</dbReference>
<evidence type="ECO:0008006" key="18">
    <source>
        <dbReference type="Google" id="ProtNLM"/>
    </source>
</evidence>
<accession>A0A9D3Q8R6</accession>
<dbReference type="InterPro" id="IPR003599">
    <property type="entry name" value="Ig_sub"/>
</dbReference>
<dbReference type="SUPFAM" id="SSF52540">
    <property type="entry name" value="P-loop containing nucleoside triphosphate hydrolases"/>
    <property type="match status" value="1"/>
</dbReference>
<feature type="domain" description="Ig-like" evidence="14">
    <location>
        <begin position="148"/>
        <end position="209"/>
    </location>
</feature>
<name>A0A9D3Q8R6_MEGAT</name>
<feature type="signal peptide" evidence="13">
    <location>
        <begin position="1"/>
        <end position="18"/>
    </location>
</feature>
<dbReference type="InterPro" id="IPR027417">
    <property type="entry name" value="P-loop_NTPase"/>
</dbReference>
<dbReference type="GO" id="GO:0009897">
    <property type="term" value="C:external side of plasma membrane"/>
    <property type="evidence" value="ECO:0007669"/>
    <property type="project" value="TreeGrafter"/>
</dbReference>
<dbReference type="InterPro" id="IPR007111">
    <property type="entry name" value="NACHT_NTPase"/>
</dbReference>
<evidence type="ECO:0000256" key="13">
    <source>
        <dbReference type="SAM" id="SignalP"/>
    </source>
</evidence>
<comment type="caution">
    <text evidence="16">The sequence shown here is derived from an EMBL/GenBank/DDBJ whole genome shotgun (WGS) entry which is preliminary data.</text>
</comment>
<dbReference type="SUPFAM" id="SSF48726">
    <property type="entry name" value="Immunoglobulin"/>
    <property type="match status" value="2"/>
</dbReference>
<sequence length="506" mass="56377">MDTALLILQIVLWPGVPALFTVEVTKPFHLAEFRGNVTMECIFLPGGSEESLSVFWRRILPEPPMEVYKLENGKEDLSSQAPQYRDRVRLLRDELRRGRAALQISHLRINDSGTYQCLVEMGGADYKQTTLTVKASYKSINKSVRRSGRDEVELLCQSQGYPQASVVWTDGRGRNLTEEANTTAVISSDQLFHVTSGITVRTSNNTYTCAFVKEGLMGQSVTFHIPEEIPWKQTGKGSFVVAVVLITVTFAVCVASILIYRRRAGYKGRNTAETMDCLIQKDPFPARMPLETSIEVQTSVEENKGAVEILREVLRRRYATLSSDAEEAESRRSFCEKELPQRLRNRDGLPLGVTALLPDVGETILLEGEPGSGKTSVAVSLASAWAQNSERDPFGVKQIDLLILVTCQESRGGLFQEMMSQLSLGREFTADALREVVTGPVETLLVLDGYKEGNGELDESLRRFLRERQTCRVLVMAQPGQCDNMTECLRTVLMLCSEVKEGQGLC</sequence>
<dbReference type="PROSITE" id="PS50837">
    <property type="entry name" value="NACHT"/>
    <property type="match status" value="1"/>
</dbReference>
<dbReference type="PANTHER" id="PTHR25466:SF3">
    <property type="entry name" value="PROGRAMMED CELL DEATH 1 LIGAND 1"/>
    <property type="match status" value="1"/>
</dbReference>
<dbReference type="InterPro" id="IPR051713">
    <property type="entry name" value="T-cell_Activation_Regulation"/>
</dbReference>
<evidence type="ECO:0000256" key="5">
    <source>
        <dbReference type="ARBA" id="ARBA00022989"/>
    </source>
</evidence>
<dbReference type="InterPro" id="IPR007110">
    <property type="entry name" value="Ig-like_dom"/>
</dbReference>
<keyword evidence="8" id="KW-0675">Receptor</keyword>
<proteinExistence type="predicted"/>
<evidence type="ECO:0000259" key="15">
    <source>
        <dbReference type="PROSITE" id="PS50837"/>
    </source>
</evidence>
<evidence type="ECO:0000256" key="2">
    <source>
        <dbReference type="ARBA" id="ARBA00022475"/>
    </source>
</evidence>
<dbReference type="GO" id="GO:0031295">
    <property type="term" value="P:T cell costimulation"/>
    <property type="evidence" value="ECO:0007669"/>
    <property type="project" value="TreeGrafter"/>
</dbReference>
<dbReference type="SMART" id="SM00406">
    <property type="entry name" value="IGv"/>
    <property type="match status" value="1"/>
</dbReference>
<evidence type="ECO:0000256" key="4">
    <source>
        <dbReference type="ARBA" id="ARBA00022729"/>
    </source>
</evidence>
<evidence type="ECO:0000256" key="3">
    <source>
        <dbReference type="ARBA" id="ARBA00022692"/>
    </source>
</evidence>
<dbReference type="OrthoDB" id="8680608at2759"/>
<evidence type="ECO:0000256" key="8">
    <source>
        <dbReference type="ARBA" id="ARBA00023170"/>
    </source>
</evidence>
<organism evidence="16 17">
    <name type="scientific">Megalops atlanticus</name>
    <name type="common">Tarpon</name>
    <name type="synonym">Clupea gigantea</name>
    <dbReference type="NCBI Taxonomy" id="7932"/>
    <lineage>
        <taxon>Eukaryota</taxon>
        <taxon>Metazoa</taxon>
        <taxon>Chordata</taxon>
        <taxon>Craniata</taxon>
        <taxon>Vertebrata</taxon>
        <taxon>Euteleostomi</taxon>
        <taxon>Actinopterygii</taxon>
        <taxon>Neopterygii</taxon>
        <taxon>Teleostei</taxon>
        <taxon>Elopiformes</taxon>
        <taxon>Megalopidae</taxon>
        <taxon>Megalops</taxon>
    </lineage>
</organism>
<evidence type="ECO:0000256" key="11">
    <source>
        <dbReference type="SAM" id="Coils"/>
    </source>
</evidence>
<feature type="coiled-coil region" evidence="11">
    <location>
        <begin position="311"/>
        <end position="338"/>
    </location>
</feature>
<dbReference type="InterPro" id="IPR053896">
    <property type="entry name" value="BTN3A2-like_Ig-C"/>
</dbReference>
<evidence type="ECO:0000256" key="6">
    <source>
        <dbReference type="ARBA" id="ARBA00023136"/>
    </source>
</evidence>
<keyword evidence="6 12" id="KW-0472">Membrane</keyword>
<evidence type="ECO:0000256" key="1">
    <source>
        <dbReference type="ARBA" id="ARBA00004251"/>
    </source>
</evidence>
<dbReference type="Gene3D" id="3.40.50.300">
    <property type="entry name" value="P-loop containing nucleotide triphosphate hydrolases"/>
    <property type="match status" value="1"/>
</dbReference>
<dbReference type="Gene3D" id="2.60.40.10">
    <property type="entry name" value="Immunoglobulins"/>
    <property type="match status" value="2"/>
</dbReference>
<keyword evidence="11" id="KW-0175">Coiled coil</keyword>
<dbReference type="InterPro" id="IPR036179">
    <property type="entry name" value="Ig-like_dom_sf"/>
</dbReference>